<dbReference type="Gene3D" id="3.30.40.10">
    <property type="entry name" value="Zinc/RING finger domain, C3HC4 (zinc finger)"/>
    <property type="match status" value="1"/>
</dbReference>
<organism evidence="3 4">
    <name type="scientific">Racocetra fulgida</name>
    <dbReference type="NCBI Taxonomy" id="60492"/>
    <lineage>
        <taxon>Eukaryota</taxon>
        <taxon>Fungi</taxon>
        <taxon>Fungi incertae sedis</taxon>
        <taxon>Mucoromycota</taxon>
        <taxon>Glomeromycotina</taxon>
        <taxon>Glomeromycetes</taxon>
        <taxon>Diversisporales</taxon>
        <taxon>Gigasporaceae</taxon>
        <taxon>Racocetra</taxon>
    </lineage>
</organism>
<comment type="caution">
    <text evidence="3">The sequence shown here is derived from an EMBL/GenBank/DDBJ whole genome shotgun (WGS) entry which is preliminary data.</text>
</comment>
<name>A0A9N9KBW9_9GLOM</name>
<dbReference type="OrthoDB" id="8062037at2759"/>
<dbReference type="Pfam" id="PF17123">
    <property type="entry name" value="zf-RING_11"/>
    <property type="match status" value="1"/>
</dbReference>
<protein>
    <submittedName>
        <fullName evidence="3">10161_t:CDS:1</fullName>
    </submittedName>
</protein>
<feature type="non-terminal residue" evidence="3">
    <location>
        <position position="1"/>
    </location>
</feature>
<evidence type="ECO:0000256" key="1">
    <source>
        <dbReference type="PROSITE-ProRule" id="PRU00175"/>
    </source>
</evidence>
<dbReference type="Proteomes" id="UP000789396">
    <property type="component" value="Unassembled WGS sequence"/>
</dbReference>
<dbReference type="PANTHER" id="PTHR22765">
    <property type="entry name" value="RING FINGER AND PROTEASE ASSOCIATED DOMAIN-CONTAINING"/>
    <property type="match status" value="1"/>
</dbReference>
<dbReference type="PROSITE" id="PS50089">
    <property type="entry name" value="ZF_RING_2"/>
    <property type="match status" value="1"/>
</dbReference>
<dbReference type="GO" id="GO:0005737">
    <property type="term" value="C:cytoplasm"/>
    <property type="evidence" value="ECO:0007669"/>
    <property type="project" value="TreeGrafter"/>
</dbReference>
<keyword evidence="1" id="KW-0862">Zinc</keyword>
<accession>A0A9N9KBW9</accession>
<dbReference type="InterPro" id="IPR001841">
    <property type="entry name" value="Znf_RING"/>
</dbReference>
<dbReference type="AlphaFoldDB" id="A0A9N9KBW9"/>
<dbReference type="PANTHER" id="PTHR22765:SF416">
    <property type="entry name" value="E3 UBIQUITIN-PROTEIN LIGASE GODZILLA"/>
    <property type="match status" value="1"/>
</dbReference>
<dbReference type="EMBL" id="CAJVPZ010101871">
    <property type="protein sequence ID" value="CAG8822280.1"/>
    <property type="molecule type" value="Genomic_DNA"/>
</dbReference>
<dbReference type="GO" id="GO:0008270">
    <property type="term" value="F:zinc ion binding"/>
    <property type="evidence" value="ECO:0007669"/>
    <property type="project" value="UniProtKB-KW"/>
</dbReference>
<dbReference type="GO" id="GO:0006511">
    <property type="term" value="P:ubiquitin-dependent protein catabolic process"/>
    <property type="evidence" value="ECO:0007669"/>
    <property type="project" value="TreeGrafter"/>
</dbReference>
<evidence type="ECO:0000259" key="2">
    <source>
        <dbReference type="PROSITE" id="PS50089"/>
    </source>
</evidence>
<keyword evidence="1" id="KW-0863">Zinc-finger</keyword>
<feature type="domain" description="RING-type" evidence="2">
    <location>
        <begin position="98"/>
        <end position="125"/>
    </location>
</feature>
<evidence type="ECO:0000313" key="3">
    <source>
        <dbReference type="EMBL" id="CAG8822280.1"/>
    </source>
</evidence>
<evidence type="ECO:0000313" key="4">
    <source>
        <dbReference type="Proteomes" id="UP000789396"/>
    </source>
</evidence>
<dbReference type="GO" id="GO:0061630">
    <property type="term" value="F:ubiquitin protein ligase activity"/>
    <property type="evidence" value="ECO:0007669"/>
    <property type="project" value="TreeGrafter"/>
</dbReference>
<gene>
    <name evidence="3" type="ORF">RFULGI_LOCUS19753</name>
</gene>
<dbReference type="InterPro" id="IPR051826">
    <property type="entry name" value="E3_ubiquitin-ligase_domain"/>
</dbReference>
<feature type="non-terminal residue" evidence="3">
    <location>
        <position position="125"/>
    </location>
</feature>
<sequence>SSKMQNIKSSSVSDEHIRDVVKTQDLSVITNDMTSSALHNDQKVETSVTIPIELTSAEVTDKGIPSDPSTSADKVSSTIEYIIKNDNHHHIHELQTTCAICLDDFRDGDLLRILPCEHEYHTGCI</sequence>
<dbReference type="InterPro" id="IPR013083">
    <property type="entry name" value="Znf_RING/FYVE/PHD"/>
</dbReference>
<keyword evidence="4" id="KW-1185">Reference proteome</keyword>
<proteinExistence type="predicted"/>
<reference evidence="3" key="1">
    <citation type="submission" date="2021-06" db="EMBL/GenBank/DDBJ databases">
        <authorList>
            <person name="Kallberg Y."/>
            <person name="Tangrot J."/>
            <person name="Rosling A."/>
        </authorList>
    </citation>
    <scope>NUCLEOTIDE SEQUENCE</scope>
    <source>
        <strain evidence="3">IN212</strain>
    </source>
</reference>
<dbReference type="SUPFAM" id="SSF57850">
    <property type="entry name" value="RING/U-box"/>
    <property type="match status" value="1"/>
</dbReference>
<keyword evidence="1" id="KW-0479">Metal-binding</keyword>